<dbReference type="Pfam" id="PF00072">
    <property type="entry name" value="Response_reg"/>
    <property type="match status" value="1"/>
</dbReference>
<dbReference type="PANTHER" id="PTHR44591:SF14">
    <property type="entry name" value="PROTEIN PILG"/>
    <property type="match status" value="1"/>
</dbReference>
<proteinExistence type="predicted"/>
<keyword evidence="1 3" id="KW-0597">Phosphoprotein</keyword>
<dbReference type="EMBL" id="AP027151">
    <property type="protein sequence ID" value="BDV42341.1"/>
    <property type="molecule type" value="Genomic_DNA"/>
</dbReference>
<accession>A0ABM8EIP5</accession>
<evidence type="ECO:0000256" key="1">
    <source>
        <dbReference type="ARBA" id="ARBA00022553"/>
    </source>
</evidence>
<dbReference type="SMART" id="SM00448">
    <property type="entry name" value="REC"/>
    <property type="match status" value="1"/>
</dbReference>
<dbReference type="Proteomes" id="UP001317705">
    <property type="component" value="Chromosome"/>
</dbReference>
<gene>
    <name evidence="5" type="ORF">GURASL_12640</name>
</gene>
<dbReference type="InterPro" id="IPR050595">
    <property type="entry name" value="Bact_response_regulator"/>
</dbReference>
<protein>
    <submittedName>
        <fullName evidence="5">Response regulator</fullName>
    </submittedName>
</protein>
<organism evidence="5 6">
    <name type="scientific">Geotalea uraniireducens</name>
    <dbReference type="NCBI Taxonomy" id="351604"/>
    <lineage>
        <taxon>Bacteria</taxon>
        <taxon>Pseudomonadati</taxon>
        <taxon>Thermodesulfobacteriota</taxon>
        <taxon>Desulfuromonadia</taxon>
        <taxon>Geobacterales</taxon>
        <taxon>Geobacteraceae</taxon>
        <taxon>Geotalea</taxon>
    </lineage>
</organism>
<dbReference type="Gene3D" id="3.40.50.2300">
    <property type="match status" value="1"/>
</dbReference>
<feature type="modified residue" description="4-aspartylphosphate" evidence="3">
    <location>
        <position position="55"/>
    </location>
</feature>
<evidence type="ECO:0000256" key="3">
    <source>
        <dbReference type="PROSITE-ProRule" id="PRU00169"/>
    </source>
</evidence>
<dbReference type="PANTHER" id="PTHR44591">
    <property type="entry name" value="STRESS RESPONSE REGULATOR PROTEIN 1"/>
    <property type="match status" value="1"/>
</dbReference>
<dbReference type="InterPro" id="IPR011006">
    <property type="entry name" value="CheY-like_superfamily"/>
</dbReference>
<evidence type="ECO:0000313" key="5">
    <source>
        <dbReference type="EMBL" id="BDV42341.1"/>
    </source>
</evidence>
<keyword evidence="6" id="KW-1185">Reference proteome</keyword>
<reference evidence="5 6" key="1">
    <citation type="submission" date="2022-12" db="EMBL/GenBank/DDBJ databases">
        <title>Polyphasic characterization of Geotalea uranireducens NIT-SL11 newly isolated from a complex of sewage sludge and microbially reduced graphene oxide.</title>
        <authorList>
            <person name="Xie L."/>
            <person name="Yoshida N."/>
            <person name="Meng L."/>
        </authorList>
    </citation>
    <scope>NUCLEOTIDE SEQUENCE [LARGE SCALE GENOMIC DNA]</scope>
    <source>
        <strain evidence="5 6">NIT-SL11</strain>
    </source>
</reference>
<evidence type="ECO:0000313" key="6">
    <source>
        <dbReference type="Proteomes" id="UP001317705"/>
    </source>
</evidence>
<dbReference type="SUPFAM" id="SSF52172">
    <property type="entry name" value="CheY-like"/>
    <property type="match status" value="1"/>
</dbReference>
<evidence type="ECO:0000256" key="2">
    <source>
        <dbReference type="ARBA" id="ARBA00023012"/>
    </source>
</evidence>
<evidence type="ECO:0000259" key="4">
    <source>
        <dbReference type="PROSITE" id="PS50110"/>
    </source>
</evidence>
<keyword evidence="2" id="KW-0902">Two-component regulatory system</keyword>
<sequence>MSAREKVLIIDDDPFFLKVLSDAFTESGFAVATAVNGKDGVDAYLSHEPGVVISDLIMPQMGGVSTCLEISRLAGAREPIIILLTSMFNEAPHEHSVPEMGARVHISKSTKPVDIVIIVEQLLDRKKYDAHRSEEY</sequence>
<feature type="domain" description="Response regulatory" evidence="4">
    <location>
        <begin position="6"/>
        <end position="123"/>
    </location>
</feature>
<dbReference type="InterPro" id="IPR001789">
    <property type="entry name" value="Sig_transdc_resp-reg_receiver"/>
</dbReference>
<dbReference type="PROSITE" id="PS50110">
    <property type="entry name" value="RESPONSE_REGULATORY"/>
    <property type="match status" value="1"/>
</dbReference>
<name>A0ABM8EIP5_9BACT</name>